<keyword evidence="7" id="KW-0256">Endoplasmic reticulum</keyword>
<dbReference type="SUPFAM" id="SSF50998">
    <property type="entry name" value="Quinoprotein alcohol dehydrogenase-like"/>
    <property type="match status" value="1"/>
</dbReference>
<evidence type="ECO:0000256" key="4">
    <source>
        <dbReference type="ARBA" id="ARBA00020824"/>
    </source>
</evidence>
<dbReference type="OrthoDB" id="28092at2759"/>
<feature type="signal peptide" evidence="12">
    <location>
        <begin position="1"/>
        <end position="22"/>
    </location>
</feature>
<dbReference type="InterPro" id="IPR058545">
    <property type="entry name" value="Beta-prop_EMC1_1st"/>
</dbReference>
<evidence type="ECO:0000256" key="11">
    <source>
        <dbReference type="SAM" id="Phobius"/>
    </source>
</evidence>
<feature type="domain" description="ER membrane protein complex subunit 1 C-terminal" evidence="13">
    <location>
        <begin position="739"/>
        <end position="974"/>
    </location>
</feature>
<proteinExistence type="inferred from homology"/>
<keyword evidence="8 11" id="KW-1133">Transmembrane helix</keyword>
<evidence type="ECO:0000256" key="10">
    <source>
        <dbReference type="ARBA" id="ARBA00023180"/>
    </source>
</evidence>
<keyword evidence="6 12" id="KW-0732">Signal</keyword>
<gene>
    <name evidence="15" type="ORF">B0T11DRAFT_255684</name>
</gene>
<dbReference type="Pfam" id="PF07774">
    <property type="entry name" value="EMC1_C"/>
    <property type="match status" value="1"/>
</dbReference>
<dbReference type="GO" id="GO:0034975">
    <property type="term" value="P:protein folding in endoplasmic reticulum"/>
    <property type="evidence" value="ECO:0007669"/>
    <property type="project" value="TreeGrafter"/>
</dbReference>
<comment type="caution">
    <text evidence="15">The sequence shown here is derived from an EMBL/GenBank/DDBJ whole genome shotgun (WGS) entry which is preliminary data.</text>
</comment>
<keyword evidence="5 11" id="KW-0812">Transmembrane</keyword>
<dbReference type="PANTHER" id="PTHR21573:SF0">
    <property type="entry name" value="ER MEMBRANE PROTEIN COMPLEX SUBUNIT 1"/>
    <property type="match status" value="1"/>
</dbReference>
<keyword evidence="16" id="KW-1185">Reference proteome</keyword>
<name>A0A8K0TIV4_9PEZI</name>
<dbReference type="GO" id="GO:0072546">
    <property type="term" value="C:EMC complex"/>
    <property type="evidence" value="ECO:0007669"/>
    <property type="project" value="InterPro"/>
</dbReference>
<evidence type="ECO:0000313" key="15">
    <source>
        <dbReference type="EMBL" id="KAH7362266.1"/>
    </source>
</evidence>
<feature type="domain" description="EMC1 first beta-propeller" evidence="14">
    <location>
        <begin position="22"/>
        <end position="421"/>
    </location>
</feature>
<dbReference type="AlphaFoldDB" id="A0A8K0TIV4"/>
<evidence type="ECO:0000256" key="2">
    <source>
        <dbReference type="ARBA" id="ARBA00007904"/>
    </source>
</evidence>
<evidence type="ECO:0000256" key="8">
    <source>
        <dbReference type="ARBA" id="ARBA00022989"/>
    </source>
</evidence>
<feature type="transmembrane region" description="Helical" evidence="11">
    <location>
        <begin position="945"/>
        <end position="965"/>
    </location>
</feature>
<dbReference type="InterPro" id="IPR011047">
    <property type="entry name" value="Quinoprotein_ADH-like_sf"/>
</dbReference>
<comment type="similarity">
    <text evidence="2">Belongs to the EMC1 family.</text>
</comment>
<evidence type="ECO:0000259" key="13">
    <source>
        <dbReference type="Pfam" id="PF07774"/>
    </source>
</evidence>
<evidence type="ECO:0000256" key="12">
    <source>
        <dbReference type="SAM" id="SignalP"/>
    </source>
</evidence>
<dbReference type="PANTHER" id="PTHR21573">
    <property type="entry name" value="ER MEMBRANE PROTEIN COMPLEX SUBUNIT 1"/>
    <property type="match status" value="1"/>
</dbReference>
<dbReference type="Gene3D" id="2.130.10.10">
    <property type="entry name" value="YVTN repeat-like/Quinoprotein amine dehydrogenase"/>
    <property type="match status" value="1"/>
</dbReference>
<comment type="subunit">
    <text evidence="3">Component of the ER membrane protein complex (EMC).</text>
</comment>
<evidence type="ECO:0000259" key="14">
    <source>
        <dbReference type="Pfam" id="PF25293"/>
    </source>
</evidence>
<dbReference type="Proteomes" id="UP000813385">
    <property type="component" value="Unassembled WGS sequence"/>
</dbReference>
<organism evidence="15 16">
    <name type="scientific">Plectosphaerella cucumerina</name>
    <dbReference type="NCBI Taxonomy" id="40658"/>
    <lineage>
        <taxon>Eukaryota</taxon>
        <taxon>Fungi</taxon>
        <taxon>Dikarya</taxon>
        <taxon>Ascomycota</taxon>
        <taxon>Pezizomycotina</taxon>
        <taxon>Sordariomycetes</taxon>
        <taxon>Hypocreomycetidae</taxon>
        <taxon>Glomerellales</taxon>
        <taxon>Plectosphaerellaceae</taxon>
        <taxon>Plectosphaerella</taxon>
    </lineage>
</organism>
<evidence type="ECO:0000256" key="7">
    <source>
        <dbReference type="ARBA" id="ARBA00022824"/>
    </source>
</evidence>
<evidence type="ECO:0000256" key="1">
    <source>
        <dbReference type="ARBA" id="ARBA00004115"/>
    </source>
</evidence>
<keyword evidence="9 11" id="KW-0472">Membrane</keyword>
<dbReference type="EMBL" id="JAGPXD010000003">
    <property type="protein sequence ID" value="KAH7362266.1"/>
    <property type="molecule type" value="Genomic_DNA"/>
</dbReference>
<dbReference type="InterPro" id="IPR026895">
    <property type="entry name" value="EMC1"/>
</dbReference>
<sequence length="976" mass="105742">MRSLLWRSPALLLATATSLVSAVYPDEVGDIDYHHELVGVPQIETTFFHRPKKDDRASLLYTLSDVGVLGAVNPGNGGVKWRQFLTGNVTNGGGHLRAADGENWVTSAYGSSVHGWNALTGRNTWSLDFAGEVRDLEVMELTENGRKDVLVLFEDEDGSSVLRRIHGQEGWVVWEVKDSVRDIPLQVSNNIERIFVVSLSGSASSYSLRVAIHDTLTGKRVDELTIGTKGEVSGKEDVILVGSNSASPIVAWTDKTFSKLRVNVLGTKSKQELALPADTIDVAIHAPHHVQAEPHFLVHSRTATGNKGDVYHINLKTNAITKAYELPLVPGLGAFSTSSEDANVYFTRVTEDEISLTSSESDTVLAKWPYKAQGSRAQVVHGVSEVVKKSGDTFAIRSATVTTEEDWVLVRNGEQAWSRPEGLSGAVAASFAEIPEDEGLAKTLELEAHSNILSAYIHRVQRHLKDLEHLPDYLAAIPERFLSSITGAEGPAHKDGLARDSFGFNKLAVIVTRRGRAYGLDVGNHGKVIWSTKVYDIPAGESWDVKGIFVEDHRAMVTLRGAQGEQAVLSTVTGQLIEASPPGSWPPVQAAAVADSASGRWLVPIGLGGKVGDIPAAWKPKQTLIVRGEQGELKGLRWQGKEGSAKEVVSWIFTPPAGQTIVEVATRAAHDPIAQLGRVLSDRTVKYKYLNPNTAVIAAHSSTEATLTIYLLDTVSGSILSSATHQGVDNTKPIDCTIAENWFACTFFGEYTPRDANGLPQSGQSLKGYQIVVSDLFESDDVNDRGPLGNAEKFSSIEPIDDPTGIPIPSVISQAWVLSGPIDRLAVTQTRQGITVRQVLAYLPEAQGIIGLPRQVLEPRRTVGRDPTPGEMEAEALLKYVPVVELDPRQTISHIRNVIGVREILATPATLESTSIVLAYGVDVFGSRVAPSLSFDVLGKGFDKITLLGTVLALTVGVMALKPIVRRKQTDQRWKR</sequence>
<protein>
    <recommendedName>
        <fullName evidence="4">ER membrane protein complex subunit 1</fullName>
    </recommendedName>
</protein>
<evidence type="ECO:0000313" key="16">
    <source>
        <dbReference type="Proteomes" id="UP000813385"/>
    </source>
</evidence>
<evidence type="ECO:0000256" key="5">
    <source>
        <dbReference type="ARBA" id="ARBA00022692"/>
    </source>
</evidence>
<dbReference type="Pfam" id="PF25293">
    <property type="entry name" value="Beta-prop_EMC1_N"/>
    <property type="match status" value="1"/>
</dbReference>
<accession>A0A8K0TIV4</accession>
<evidence type="ECO:0000256" key="9">
    <source>
        <dbReference type="ARBA" id="ARBA00023136"/>
    </source>
</evidence>
<dbReference type="InterPro" id="IPR015943">
    <property type="entry name" value="WD40/YVTN_repeat-like_dom_sf"/>
</dbReference>
<comment type="subcellular location">
    <subcellularLocation>
        <location evidence="1">Endoplasmic reticulum membrane</location>
        <topology evidence="1">Single-pass type I membrane protein</topology>
    </subcellularLocation>
</comment>
<evidence type="ECO:0000256" key="6">
    <source>
        <dbReference type="ARBA" id="ARBA00022729"/>
    </source>
</evidence>
<feature type="chain" id="PRO_5035451002" description="ER membrane protein complex subunit 1" evidence="12">
    <location>
        <begin position="23"/>
        <end position="976"/>
    </location>
</feature>
<evidence type="ECO:0000256" key="3">
    <source>
        <dbReference type="ARBA" id="ARBA00011276"/>
    </source>
</evidence>
<keyword evidence="10" id="KW-0325">Glycoprotein</keyword>
<dbReference type="InterPro" id="IPR011678">
    <property type="entry name" value="EMC1_C"/>
</dbReference>
<reference evidence="15" key="1">
    <citation type="journal article" date="2021" name="Nat. Commun.">
        <title>Genetic determinants of endophytism in the Arabidopsis root mycobiome.</title>
        <authorList>
            <person name="Mesny F."/>
            <person name="Miyauchi S."/>
            <person name="Thiergart T."/>
            <person name="Pickel B."/>
            <person name="Atanasova L."/>
            <person name="Karlsson M."/>
            <person name="Huettel B."/>
            <person name="Barry K.W."/>
            <person name="Haridas S."/>
            <person name="Chen C."/>
            <person name="Bauer D."/>
            <person name="Andreopoulos W."/>
            <person name="Pangilinan J."/>
            <person name="LaButti K."/>
            <person name="Riley R."/>
            <person name="Lipzen A."/>
            <person name="Clum A."/>
            <person name="Drula E."/>
            <person name="Henrissat B."/>
            <person name="Kohler A."/>
            <person name="Grigoriev I.V."/>
            <person name="Martin F.M."/>
            <person name="Hacquard S."/>
        </authorList>
    </citation>
    <scope>NUCLEOTIDE SEQUENCE</scope>
    <source>
        <strain evidence="15">MPI-CAGE-AT-0016</strain>
    </source>
</reference>